<organism evidence="6 7">
    <name type="scientific">Geobacter metallireducens (strain ATCC 53774 / DSM 7210 / GS-15)</name>
    <dbReference type="NCBI Taxonomy" id="269799"/>
    <lineage>
        <taxon>Bacteria</taxon>
        <taxon>Pseudomonadati</taxon>
        <taxon>Thermodesulfobacteriota</taxon>
        <taxon>Desulfuromonadia</taxon>
        <taxon>Geobacterales</taxon>
        <taxon>Geobacteraceae</taxon>
        <taxon>Geobacter</taxon>
    </lineage>
</organism>
<name>Q39S98_GEOMG</name>
<dbReference type="Gene3D" id="1.25.40.20">
    <property type="entry name" value="Ankyrin repeat-containing domain"/>
    <property type="match status" value="2"/>
</dbReference>
<dbReference type="Pfam" id="PF13180">
    <property type="entry name" value="PDZ_2"/>
    <property type="match status" value="1"/>
</dbReference>
<feature type="domain" description="PDZ" evidence="5">
    <location>
        <begin position="871"/>
        <end position="921"/>
    </location>
</feature>
<reference evidence="6 7" key="1">
    <citation type="submission" date="2005-10" db="EMBL/GenBank/DDBJ databases">
        <title>Complete sequence of Geobacter metallireducens GS-15.</title>
        <authorList>
            <consortium name="US DOE Joint Genome Institute"/>
            <person name="Copeland A."/>
            <person name="Lucas S."/>
            <person name="Lapidus A."/>
            <person name="Barry K."/>
            <person name="Detter J.C."/>
            <person name="Glavina T."/>
            <person name="Hammon N."/>
            <person name="Israni S."/>
            <person name="Pitluck S."/>
            <person name="Di Bartolo G."/>
            <person name="Chain P."/>
            <person name="Schmutz J."/>
            <person name="Larimer F."/>
            <person name="Land M."/>
            <person name="Kyrpides N."/>
            <person name="Ivanova N."/>
            <person name="Richardson P."/>
        </authorList>
    </citation>
    <scope>NUCLEOTIDE SEQUENCE [LARGE SCALE GENOMIC DNA]</scope>
    <source>
        <strain evidence="7">ATCC 53774 / DSM 7210 / GS-15</strain>
    </source>
</reference>
<dbReference type="Pfam" id="PF13637">
    <property type="entry name" value="Ank_4"/>
    <property type="match status" value="1"/>
</dbReference>
<dbReference type="Pfam" id="PF13857">
    <property type="entry name" value="Ank_5"/>
    <property type="match status" value="1"/>
</dbReference>
<dbReference type="SMART" id="SM00228">
    <property type="entry name" value="PDZ"/>
    <property type="match status" value="1"/>
</dbReference>
<evidence type="ECO:0000256" key="1">
    <source>
        <dbReference type="ARBA" id="ARBA00022737"/>
    </source>
</evidence>
<keyword evidence="1" id="KW-0677">Repeat</keyword>
<dbReference type="eggNOG" id="COG0666">
    <property type="taxonomic scope" value="Bacteria"/>
</dbReference>
<evidence type="ECO:0000256" key="4">
    <source>
        <dbReference type="SAM" id="MobiDB-lite"/>
    </source>
</evidence>
<proteinExistence type="predicted"/>
<dbReference type="SUPFAM" id="SSF48403">
    <property type="entry name" value="Ankyrin repeat"/>
    <property type="match status" value="1"/>
</dbReference>
<dbReference type="PROSITE" id="PS50297">
    <property type="entry name" value="ANK_REP_REGION"/>
    <property type="match status" value="1"/>
</dbReference>
<evidence type="ECO:0000313" key="7">
    <source>
        <dbReference type="Proteomes" id="UP000007073"/>
    </source>
</evidence>
<dbReference type="PROSITE" id="PS50088">
    <property type="entry name" value="ANK_REPEAT"/>
    <property type="match status" value="2"/>
</dbReference>
<dbReference type="InterPro" id="IPR002110">
    <property type="entry name" value="Ankyrin_rpt"/>
</dbReference>
<feature type="repeat" description="ANK" evidence="3">
    <location>
        <begin position="527"/>
        <end position="559"/>
    </location>
</feature>
<dbReference type="InterPro" id="IPR036034">
    <property type="entry name" value="PDZ_sf"/>
</dbReference>
<dbReference type="SMART" id="SM00248">
    <property type="entry name" value="ANK"/>
    <property type="match status" value="4"/>
</dbReference>
<evidence type="ECO:0000256" key="2">
    <source>
        <dbReference type="ARBA" id="ARBA00023043"/>
    </source>
</evidence>
<dbReference type="PANTHER" id="PTHR24126">
    <property type="entry name" value="ANKYRIN REPEAT, PH AND SEC7 DOMAIN CONTAINING PROTEIN SECG-RELATED"/>
    <property type="match status" value="1"/>
</dbReference>
<evidence type="ECO:0000256" key="3">
    <source>
        <dbReference type="PROSITE-ProRule" id="PRU00023"/>
    </source>
</evidence>
<feature type="region of interest" description="Disordered" evidence="4">
    <location>
        <begin position="33"/>
        <end position="64"/>
    </location>
</feature>
<dbReference type="EMBL" id="CP000148">
    <property type="protein sequence ID" value="ABB32876.1"/>
    <property type="molecule type" value="Genomic_DNA"/>
</dbReference>
<accession>Q39S98</accession>
<dbReference type="InterPro" id="IPR001478">
    <property type="entry name" value="PDZ"/>
</dbReference>
<dbReference type="AlphaFoldDB" id="Q39S98"/>
<dbReference type="STRING" id="269799.Gmet_2658"/>
<dbReference type="SUPFAM" id="SSF50156">
    <property type="entry name" value="PDZ domain-like"/>
    <property type="match status" value="1"/>
</dbReference>
<sequence length="1003" mass="108568">MDPVRRMIRRKAALLATAVQILALLLGMPGLAASRPPKQQVSKPSQQAPKPPTPQAPKPSVERQPAPSLFTEATFLFLRGAKVAPRWVLPPTEKTRTDAIFSVSAAGAPVVAFSGDSDTYHLLYPDRNFMVAVKAAISGMTHLSNGVFLLSAGNDLLLLAEPREKTLDKKGVPYAALQPVTKVPLRKIDVLTSVGTTVYCAGIDARSGRHALYLLRSLKGGGILDMELAYESGEPITAVTGDAEALYVAKGRTVARYSVKDGAESTYYTHPSASVTGLAMTPAGLVVSTGREIVLAGQGGALEIMRSAGYGHRMAMAGDTLYVLFNTSLGVLALDNLADLRRFNLAVRPVAPGEAAPPCAIAGVSFYESDTLDNTRGFAESFDRKDVRRIVARIEFDQASLSRSRGGHSVTVSWHEPTGGMLKSANYQVTQGSDDPLFAAIGGKTENGYSPPHWKIGGVHYRFTDELGNRYPGRYRMRVEVDGIPAGEWSFTLAGQPDPWQAISYDDMATLTALLDQGLNPNTTSESGEPLLSTAVQFGSARAVQLLLERGANPNAVDREGKSPLTMVEYVGDWRTKAELLVRRGANVNVRRFPGGPPLVSSYSADFAAFLLKNGADFRYEMSYGKQSLLSEMSDSICTDEILSLLLQRGADLNETDSIGQYTPLGSAIFSGREKCMQLLLEKGASTAVAQRQPNRPTRSAIYVALNTLNERSDPKAKIAQRRMVRLLLQKGAALRPGKKLTTSAYFDIPKDDYIKQMDETASIGAGEGRLMFLGEGPSFFGTVDMIRTLEQDDAALEAATDSKDPAIRELALGTHLGRVRELVARARNQYDMGYEVHKHCVQAFKLSEAGYRPAQVDIVPEMSPPQAGGQGKPQMGLKLLKRAEGGAYVQAVAPGSPAERAGVKAGDIILAFDTQRMKDVDEVLTAVARLTPGMPVRVTFLRDEPMRLPDLQLTCGLVEYEYKDHWGYAEMNLSRWLAAHPDEAVSDEVRTRLKDIAAGGGK</sequence>
<feature type="compositionally biased region" description="Low complexity" evidence="4">
    <location>
        <begin position="33"/>
        <end position="48"/>
    </location>
</feature>
<dbReference type="InterPro" id="IPR036770">
    <property type="entry name" value="Ankyrin_rpt-contain_sf"/>
</dbReference>
<evidence type="ECO:0000313" key="6">
    <source>
        <dbReference type="EMBL" id="ABB32876.1"/>
    </source>
</evidence>
<feature type="repeat" description="ANK" evidence="3">
    <location>
        <begin position="560"/>
        <end position="593"/>
    </location>
</feature>
<dbReference type="HOGENOM" id="CLU_297855_0_0_7"/>
<dbReference type="Gene3D" id="2.30.42.10">
    <property type="match status" value="1"/>
</dbReference>
<dbReference type="PROSITE" id="PS50106">
    <property type="entry name" value="PDZ"/>
    <property type="match status" value="1"/>
</dbReference>
<dbReference type="KEGG" id="gme:Gmet_2658"/>
<gene>
    <name evidence="6" type="ordered locus">Gmet_2658</name>
</gene>
<keyword evidence="2 3" id="KW-0040">ANK repeat</keyword>
<reference evidence="6 7" key="2">
    <citation type="journal article" date="2009" name="BMC Microbiol.">
        <title>The genome sequence of Geobacter metallireducens: features of metabolism, physiology and regulation common and dissimilar to Geobacter sulfurreducens.</title>
        <authorList>
            <person name="Aklujkar M."/>
            <person name="Krushkal J."/>
            <person name="DiBartolo G."/>
            <person name="Lapidus A."/>
            <person name="Land M.L."/>
            <person name="Lovley D.R."/>
        </authorList>
    </citation>
    <scope>NUCLEOTIDE SEQUENCE [LARGE SCALE GENOMIC DNA]</scope>
    <source>
        <strain evidence="7">ATCC 53774 / DSM 7210 / GS-15</strain>
    </source>
</reference>
<keyword evidence="7" id="KW-1185">Reference proteome</keyword>
<protein>
    <submittedName>
        <fullName evidence="6">Ankyrin/PDZ domain protein</fullName>
    </submittedName>
</protein>
<evidence type="ECO:0000259" key="5">
    <source>
        <dbReference type="PROSITE" id="PS50106"/>
    </source>
</evidence>
<dbReference type="PANTHER" id="PTHR24126:SF14">
    <property type="entry name" value="ANK_REP_REGION DOMAIN-CONTAINING PROTEIN"/>
    <property type="match status" value="1"/>
</dbReference>
<dbReference type="eggNOG" id="COG0265">
    <property type="taxonomic scope" value="Bacteria"/>
</dbReference>
<dbReference type="Proteomes" id="UP000007073">
    <property type="component" value="Chromosome"/>
</dbReference>